<reference evidence="3" key="1">
    <citation type="submission" date="2014-08" db="EMBL/GenBank/DDBJ databases">
        <authorList>
            <person name="Moulin L."/>
        </authorList>
    </citation>
    <scope>NUCLEOTIDE SEQUENCE [LARGE SCALE GENOMIC DNA]</scope>
</reference>
<dbReference type="Proteomes" id="UP000045285">
    <property type="component" value="Unassembled WGS sequence"/>
</dbReference>
<sequence>MSDTSFVESDTVSAGPKLRAMADTEGMSYPEKASFWLESLAKWLHRGPRVDTWASARDDAADCAGIRPSMAARIWHRSKDMKFVDGETLVNLMMKYEEFCEKPEAAAAKYRAERLRLRGKHAAAHEGRSVNGLRARHARDRSSKVQGIHGN</sequence>
<feature type="region of interest" description="Disordered" evidence="1">
    <location>
        <begin position="121"/>
        <end position="151"/>
    </location>
</feature>
<gene>
    <name evidence="2" type="ORF">MPL3356_60597</name>
</gene>
<dbReference type="EMBL" id="CCMZ01000056">
    <property type="protein sequence ID" value="CDX26871.1"/>
    <property type="molecule type" value="Genomic_DNA"/>
</dbReference>
<accession>A0A090EFX5</accession>
<evidence type="ECO:0000313" key="3">
    <source>
        <dbReference type="Proteomes" id="UP000045285"/>
    </source>
</evidence>
<organism evidence="2 3">
    <name type="scientific">Mesorhizobium plurifarium</name>
    <dbReference type="NCBI Taxonomy" id="69974"/>
    <lineage>
        <taxon>Bacteria</taxon>
        <taxon>Pseudomonadati</taxon>
        <taxon>Pseudomonadota</taxon>
        <taxon>Alphaproteobacteria</taxon>
        <taxon>Hyphomicrobiales</taxon>
        <taxon>Phyllobacteriaceae</taxon>
        <taxon>Mesorhizobium</taxon>
    </lineage>
</organism>
<protein>
    <submittedName>
        <fullName evidence="2">Uncharacterized protein</fullName>
    </submittedName>
</protein>
<dbReference type="AlphaFoldDB" id="A0A090EFX5"/>
<evidence type="ECO:0000256" key="1">
    <source>
        <dbReference type="SAM" id="MobiDB-lite"/>
    </source>
</evidence>
<name>A0A090EFX5_MESPL</name>
<keyword evidence="3" id="KW-1185">Reference proteome</keyword>
<evidence type="ECO:0000313" key="2">
    <source>
        <dbReference type="EMBL" id="CDX26871.1"/>
    </source>
</evidence>
<proteinExistence type="predicted"/>